<accession>A0A0M4D0H2</accession>
<gene>
    <name evidence="1" type="ORF">DSOUD_0587</name>
</gene>
<keyword evidence="2" id="KW-1185">Reference proteome</keyword>
<dbReference type="InterPro" id="IPR010235">
    <property type="entry name" value="HepT"/>
</dbReference>
<organism evidence="1 2">
    <name type="scientific">Desulfuromonas soudanensis</name>
    <dbReference type="NCBI Taxonomy" id="1603606"/>
    <lineage>
        <taxon>Bacteria</taxon>
        <taxon>Pseudomonadati</taxon>
        <taxon>Thermodesulfobacteriota</taxon>
        <taxon>Desulfuromonadia</taxon>
        <taxon>Desulfuromonadales</taxon>
        <taxon>Desulfuromonadaceae</taxon>
        <taxon>Desulfuromonas</taxon>
    </lineage>
</organism>
<reference evidence="1 2" key="1">
    <citation type="submission" date="2015-07" db="EMBL/GenBank/DDBJ databases">
        <title>Isolation and Genomic Characterization of a Novel Halophilic Metal-Reducing Deltaproteobacterium from the Deep Subsurface.</title>
        <authorList>
            <person name="Badalamenti J.P."/>
            <person name="Summers Z.M."/>
            <person name="Gralnick J.A."/>
            <person name="Bond D.R."/>
        </authorList>
    </citation>
    <scope>NUCLEOTIDE SEQUENCE [LARGE SCALE GENOMIC DNA]</scope>
    <source>
        <strain evidence="1 2">WTL</strain>
    </source>
</reference>
<dbReference type="GO" id="GO:0016740">
    <property type="term" value="F:transferase activity"/>
    <property type="evidence" value="ECO:0007669"/>
    <property type="project" value="UniProtKB-KW"/>
</dbReference>
<dbReference type="PATRIC" id="fig|1603606.3.peg.639"/>
<dbReference type="OrthoDB" id="9810452at2"/>
<protein>
    <submittedName>
        <fullName evidence="1">Nucleotidyltransferase substrate binding protein, HI0074 family</fullName>
    </submittedName>
</protein>
<dbReference type="NCBIfam" id="TIGR01987">
    <property type="entry name" value="HI0074"/>
    <property type="match status" value="1"/>
</dbReference>
<evidence type="ECO:0000313" key="2">
    <source>
        <dbReference type="Proteomes" id="UP000057158"/>
    </source>
</evidence>
<evidence type="ECO:0000313" key="1">
    <source>
        <dbReference type="EMBL" id="ALC15376.1"/>
    </source>
</evidence>
<sequence>MEAESLAERIDDYLKALKQLEKAVAQPKNEFIRNSVIQRFEFTHELAWKMLKLQLEAEGLIVRTPRETLQEALQAGLIEDGNLWSDMQKMRNLTSHTYHEQLAEDVYAFIVGQALHLFQLLAEKSRTWQTNG</sequence>
<dbReference type="Pfam" id="PF08780">
    <property type="entry name" value="NTase_sub_bind"/>
    <property type="match status" value="1"/>
</dbReference>
<proteinExistence type="predicted"/>
<name>A0A0M4D0H2_9BACT</name>
<dbReference type="KEGG" id="des:DSOUD_0587"/>
<dbReference type="STRING" id="1603606.DSOUD_0587"/>
<dbReference type="Gene3D" id="1.20.120.330">
    <property type="entry name" value="Nucleotidyltransferases domain 2"/>
    <property type="match status" value="1"/>
</dbReference>
<dbReference type="AlphaFoldDB" id="A0A0M4D0H2"/>
<dbReference type="RefSeq" id="WP_053549590.1">
    <property type="nucleotide sequence ID" value="NZ_CP010802.1"/>
</dbReference>
<dbReference type="EMBL" id="CP010802">
    <property type="protein sequence ID" value="ALC15376.1"/>
    <property type="molecule type" value="Genomic_DNA"/>
</dbReference>
<keyword evidence="1" id="KW-0808">Transferase</keyword>
<dbReference type="Proteomes" id="UP000057158">
    <property type="component" value="Chromosome"/>
</dbReference>
<dbReference type="SUPFAM" id="SSF81593">
    <property type="entry name" value="Nucleotidyltransferase substrate binding subunit/domain"/>
    <property type="match status" value="1"/>
</dbReference>